<dbReference type="GO" id="GO:0051285">
    <property type="term" value="C:cell cortex of cell tip"/>
    <property type="evidence" value="ECO:0007669"/>
    <property type="project" value="TreeGrafter"/>
</dbReference>
<evidence type="ECO:0000313" key="4">
    <source>
        <dbReference type="Proteomes" id="UP001271007"/>
    </source>
</evidence>
<evidence type="ECO:0000313" key="3">
    <source>
        <dbReference type="EMBL" id="KAK3046162.1"/>
    </source>
</evidence>
<accession>A0AAJ0DA83</accession>
<dbReference type="PANTHER" id="PTHR28019">
    <property type="entry name" value="CELL MEMBRANE PROTEIN YLR413W-RELATED"/>
    <property type="match status" value="1"/>
</dbReference>
<feature type="transmembrane region" description="Helical" evidence="2">
    <location>
        <begin position="264"/>
        <end position="285"/>
    </location>
</feature>
<name>A0AAJ0DA83_9PEZI</name>
<feature type="region of interest" description="Disordered" evidence="1">
    <location>
        <begin position="374"/>
        <end position="407"/>
    </location>
</feature>
<proteinExistence type="predicted"/>
<keyword evidence="2" id="KW-0472">Membrane</keyword>
<keyword evidence="2" id="KW-0812">Transmembrane</keyword>
<dbReference type="EMBL" id="JAWDJX010000110">
    <property type="protein sequence ID" value="KAK3046162.1"/>
    <property type="molecule type" value="Genomic_DNA"/>
</dbReference>
<dbReference type="InterPro" id="IPR052413">
    <property type="entry name" value="SUR7_domain"/>
</dbReference>
<feature type="transmembrane region" description="Helical" evidence="2">
    <location>
        <begin position="47"/>
        <end position="71"/>
    </location>
</feature>
<evidence type="ECO:0000256" key="1">
    <source>
        <dbReference type="SAM" id="MobiDB-lite"/>
    </source>
</evidence>
<dbReference type="Proteomes" id="UP001271007">
    <property type="component" value="Unassembled WGS sequence"/>
</dbReference>
<keyword evidence="2" id="KW-1133">Transmembrane helix</keyword>
<feature type="transmembrane region" description="Helical" evidence="2">
    <location>
        <begin position="291"/>
        <end position="320"/>
    </location>
</feature>
<protein>
    <submittedName>
        <fullName evidence="3">Uncharacterized protein</fullName>
    </submittedName>
</protein>
<dbReference type="PANTHER" id="PTHR28019:SF7">
    <property type="entry name" value="SUR7 PROTEIN"/>
    <property type="match status" value="1"/>
</dbReference>
<dbReference type="InterPro" id="IPR009571">
    <property type="entry name" value="SUR7/Rim9-like_fungi"/>
</dbReference>
<dbReference type="GO" id="GO:0031505">
    <property type="term" value="P:fungal-type cell wall organization"/>
    <property type="evidence" value="ECO:0007669"/>
    <property type="project" value="TreeGrafter"/>
</dbReference>
<keyword evidence="4" id="KW-1185">Reference proteome</keyword>
<feature type="compositionally biased region" description="Basic and acidic residues" evidence="1">
    <location>
        <begin position="377"/>
        <end position="389"/>
    </location>
</feature>
<evidence type="ECO:0000256" key="2">
    <source>
        <dbReference type="SAM" id="Phobius"/>
    </source>
</evidence>
<gene>
    <name evidence="3" type="ORF">LTR09_012322</name>
</gene>
<reference evidence="3" key="1">
    <citation type="submission" date="2023-04" db="EMBL/GenBank/DDBJ databases">
        <title>Black Yeasts Isolated from many extreme environments.</title>
        <authorList>
            <person name="Coleine C."/>
            <person name="Stajich J.E."/>
            <person name="Selbmann L."/>
        </authorList>
    </citation>
    <scope>NUCLEOTIDE SEQUENCE</scope>
    <source>
        <strain evidence="3">CCFEE 5312</strain>
    </source>
</reference>
<sequence length="407" mass="44282">MFAIPIARKAWAMKKTRDAKKANALQDLYSQEQNTSTSTSPRRTWPLLLLATTPVLVTAIALILSILCVIGENMVQKLDNKIRSFQLDDIGLKKRADLVVLPATPTMAPTTLITMAPIVQRNIISNINSFGSEATQEIASKASSLKSKGKGEISEATSYLQSKANSIGSAVAAEASSIVEKIENEIIKLIHDAYNGLIDDMHIKDVYNVHIMASCSGVYQFQNGTNVTVGISGPPPASGPDSVHSVIDSCEKHSAIDPMSLIRIVYWIGIVHIIVALVLGIASTFHRSRKIAFANIVCTLFAFIAMGLASVVANGLALAATKVINFLGEDLGLAAYLGHKFLRLTWAATGLMAANLVLIFVVYYVDKRQNPTCTCGRPKETTQTRKQTEDVPMQQYPRQAHAPERRY</sequence>
<feature type="transmembrane region" description="Helical" evidence="2">
    <location>
        <begin position="341"/>
        <end position="365"/>
    </location>
</feature>
<organism evidence="3 4">
    <name type="scientific">Extremus antarcticus</name>
    <dbReference type="NCBI Taxonomy" id="702011"/>
    <lineage>
        <taxon>Eukaryota</taxon>
        <taxon>Fungi</taxon>
        <taxon>Dikarya</taxon>
        <taxon>Ascomycota</taxon>
        <taxon>Pezizomycotina</taxon>
        <taxon>Dothideomycetes</taxon>
        <taxon>Dothideomycetidae</taxon>
        <taxon>Mycosphaerellales</taxon>
        <taxon>Extremaceae</taxon>
        <taxon>Extremus</taxon>
    </lineage>
</organism>
<comment type="caution">
    <text evidence="3">The sequence shown here is derived from an EMBL/GenBank/DDBJ whole genome shotgun (WGS) entry which is preliminary data.</text>
</comment>
<dbReference type="GO" id="GO:0005886">
    <property type="term" value="C:plasma membrane"/>
    <property type="evidence" value="ECO:0007669"/>
    <property type="project" value="InterPro"/>
</dbReference>
<dbReference type="Pfam" id="PF06687">
    <property type="entry name" value="SUR7"/>
    <property type="match status" value="1"/>
</dbReference>
<dbReference type="AlphaFoldDB" id="A0AAJ0DA83"/>